<dbReference type="NCBIfam" id="TIGR00560">
    <property type="entry name" value="pgsA"/>
    <property type="match status" value="1"/>
</dbReference>
<keyword evidence="8 15" id="KW-1133">Transmembrane helix</keyword>
<dbReference type="PROSITE" id="PS00379">
    <property type="entry name" value="CDP_ALCOHOL_P_TRANSF"/>
    <property type="match status" value="1"/>
</dbReference>
<evidence type="ECO:0000256" key="8">
    <source>
        <dbReference type="ARBA" id="ARBA00022989"/>
    </source>
</evidence>
<organism evidence="16 17">
    <name type="scientific">Fodinisporobacter ferrooxydans</name>
    <dbReference type="NCBI Taxonomy" id="2901836"/>
    <lineage>
        <taxon>Bacteria</taxon>
        <taxon>Bacillati</taxon>
        <taxon>Bacillota</taxon>
        <taxon>Bacilli</taxon>
        <taxon>Bacillales</taxon>
        <taxon>Alicyclobacillaceae</taxon>
        <taxon>Fodinisporobacter</taxon>
    </lineage>
</organism>
<evidence type="ECO:0000256" key="5">
    <source>
        <dbReference type="ARBA" id="ARBA00022516"/>
    </source>
</evidence>
<keyword evidence="11" id="KW-0594">Phospholipid biosynthesis</keyword>
<dbReference type="InterPro" id="IPR048254">
    <property type="entry name" value="CDP_ALCOHOL_P_TRANSF_CS"/>
</dbReference>
<dbReference type="GO" id="GO:0008444">
    <property type="term" value="F:CDP-diacylglycerol-glycerol-3-phosphate 3-phosphatidyltransferase activity"/>
    <property type="evidence" value="ECO:0007669"/>
    <property type="project" value="UniProtKB-EC"/>
</dbReference>
<dbReference type="EC" id="2.7.8.5" evidence="13"/>
<sequence length="183" mass="20635">MNLPNAITMLRFLLIPLYLGVFFESFDHHILYALLILLFAGLTDVLDGHLARRYGQITEIGSLLDPLADKLMVLAVFLSLVVSHAIPDLLAGLILARELGMIAVSAYFHVRGKKTVPATIWGKSTTVLYYLTILTIMFGWSFSIVLLWLTVAVSFLTSFVYLTQFRLLNRPVEVDAERMEGWE</sequence>
<accession>A0ABY4CMF2</accession>
<comment type="similarity">
    <text evidence="4 14">Belongs to the CDP-alcohol phosphatidyltransferase class-I family.</text>
</comment>
<comment type="pathway">
    <text evidence="3">Lipid metabolism.</text>
</comment>
<dbReference type="InterPro" id="IPR050324">
    <property type="entry name" value="CDP-alcohol_PTase-I"/>
</dbReference>
<gene>
    <name evidence="16" type="primary">pgsA</name>
    <name evidence="16" type="ORF">LSG31_04530</name>
</gene>
<keyword evidence="9" id="KW-0443">Lipid metabolism</keyword>
<protein>
    <recommendedName>
        <fullName evidence="13">CDP-diacylglycerol--glycerol-3-phosphate 3-phosphatidyltransferase</fullName>
        <ecNumber evidence="13">2.7.8.5</ecNumber>
    </recommendedName>
</protein>
<evidence type="ECO:0000256" key="2">
    <source>
        <dbReference type="ARBA" id="ARBA00004141"/>
    </source>
</evidence>
<name>A0ABY4CMF2_9BACL</name>
<dbReference type="RefSeq" id="WP_347438215.1">
    <property type="nucleotide sequence ID" value="NZ_CP089291.1"/>
</dbReference>
<evidence type="ECO:0000256" key="13">
    <source>
        <dbReference type="NCBIfam" id="TIGR00560"/>
    </source>
</evidence>
<evidence type="ECO:0000256" key="1">
    <source>
        <dbReference type="ARBA" id="ARBA00003973"/>
    </source>
</evidence>
<dbReference type="Gene3D" id="1.20.120.1760">
    <property type="match status" value="1"/>
</dbReference>
<evidence type="ECO:0000256" key="14">
    <source>
        <dbReference type="RuleBase" id="RU003750"/>
    </source>
</evidence>
<evidence type="ECO:0000256" key="6">
    <source>
        <dbReference type="ARBA" id="ARBA00022679"/>
    </source>
</evidence>
<keyword evidence="5" id="KW-0444">Lipid biosynthesis</keyword>
<comment type="subcellular location">
    <subcellularLocation>
        <location evidence="2">Membrane</location>
        <topology evidence="2">Multi-pass membrane protein</topology>
    </subcellularLocation>
</comment>
<reference evidence="16" key="1">
    <citation type="submission" date="2021-12" db="EMBL/GenBank/DDBJ databases">
        <title>Alicyclobacillaceae gen. nov., sp. nov., isolated from chalcocite enrichment system.</title>
        <authorList>
            <person name="Jiang Z."/>
        </authorList>
    </citation>
    <scope>NUCLEOTIDE SEQUENCE</scope>
    <source>
        <strain evidence="16">MYW30-H2</strain>
    </source>
</reference>
<evidence type="ECO:0000313" key="17">
    <source>
        <dbReference type="Proteomes" id="UP000830167"/>
    </source>
</evidence>
<evidence type="ECO:0000313" key="16">
    <source>
        <dbReference type="EMBL" id="UOF91524.1"/>
    </source>
</evidence>
<feature type="transmembrane region" description="Helical" evidence="15">
    <location>
        <begin position="6"/>
        <end position="23"/>
    </location>
</feature>
<dbReference type="PIRSF" id="PIRSF000847">
    <property type="entry name" value="Phos_ph_gly_syn"/>
    <property type="match status" value="1"/>
</dbReference>
<evidence type="ECO:0000256" key="4">
    <source>
        <dbReference type="ARBA" id="ARBA00010441"/>
    </source>
</evidence>
<dbReference type="PANTHER" id="PTHR14269">
    <property type="entry name" value="CDP-DIACYLGLYCEROL--GLYCEROL-3-PHOSPHATE 3-PHOSPHATIDYLTRANSFERASE-RELATED"/>
    <property type="match status" value="1"/>
</dbReference>
<keyword evidence="10 15" id="KW-0472">Membrane</keyword>
<keyword evidence="6 14" id="KW-0808">Transferase</keyword>
<keyword evidence="12" id="KW-1208">Phospholipid metabolism</keyword>
<evidence type="ECO:0000256" key="12">
    <source>
        <dbReference type="ARBA" id="ARBA00023264"/>
    </source>
</evidence>
<evidence type="ECO:0000256" key="15">
    <source>
        <dbReference type="SAM" id="Phobius"/>
    </source>
</evidence>
<dbReference type="Pfam" id="PF01066">
    <property type="entry name" value="CDP-OH_P_transf"/>
    <property type="match status" value="1"/>
</dbReference>
<evidence type="ECO:0000256" key="10">
    <source>
        <dbReference type="ARBA" id="ARBA00023136"/>
    </source>
</evidence>
<keyword evidence="7 15" id="KW-0812">Transmembrane</keyword>
<dbReference type="InterPro" id="IPR043130">
    <property type="entry name" value="CDP-OH_PTrfase_TM_dom"/>
</dbReference>
<evidence type="ECO:0000256" key="9">
    <source>
        <dbReference type="ARBA" id="ARBA00023098"/>
    </source>
</evidence>
<dbReference type="Proteomes" id="UP000830167">
    <property type="component" value="Chromosome"/>
</dbReference>
<dbReference type="EMBL" id="CP089291">
    <property type="protein sequence ID" value="UOF91524.1"/>
    <property type="molecule type" value="Genomic_DNA"/>
</dbReference>
<evidence type="ECO:0000256" key="7">
    <source>
        <dbReference type="ARBA" id="ARBA00022692"/>
    </source>
</evidence>
<dbReference type="InterPro" id="IPR000462">
    <property type="entry name" value="CDP-OH_P_trans"/>
</dbReference>
<feature type="transmembrane region" description="Helical" evidence="15">
    <location>
        <begin position="144"/>
        <end position="162"/>
    </location>
</feature>
<dbReference type="InterPro" id="IPR004570">
    <property type="entry name" value="Phosphatidylglycerol_P_synth"/>
</dbReference>
<feature type="transmembrane region" description="Helical" evidence="15">
    <location>
        <begin position="30"/>
        <end position="51"/>
    </location>
</feature>
<keyword evidence="17" id="KW-1185">Reference proteome</keyword>
<comment type="function">
    <text evidence="1">This protein catalyzes the committed step to the synthesis of the acidic phospholipids.</text>
</comment>
<proteinExistence type="inferred from homology"/>
<evidence type="ECO:0000256" key="11">
    <source>
        <dbReference type="ARBA" id="ARBA00023209"/>
    </source>
</evidence>
<feature type="transmembrane region" description="Helical" evidence="15">
    <location>
        <begin position="71"/>
        <end position="95"/>
    </location>
</feature>
<dbReference type="PANTHER" id="PTHR14269:SF11">
    <property type="entry name" value="CDP-DIACYLGLYCEROL--GLYCEROL-3-PHOSPHATE 3-PHOSPHATIDYLTRANSFERASE"/>
    <property type="match status" value="1"/>
</dbReference>
<evidence type="ECO:0000256" key="3">
    <source>
        <dbReference type="ARBA" id="ARBA00005189"/>
    </source>
</evidence>